<dbReference type="EMBL" id="BCWF01000012">
    <property type="protein sequence ID" value="GAT21881.1"/>
    <property type="molecule type" value="Genomic_DNA"/>
</dbReference>
<dbReference type="Proteomes" id="UP000075230">
    <property type="component" value="Unassembled WGS sequence"/>
</dbReference>
<accession>A0A146F8H8</accession>
<sequence>MHGPRGDVNDDPIRGHCTSPGETPKRDSRGGNPAQRLLPGCNLSKTAIRKVQYARMWQRLKSSVPDRKLAKPKVIPGQLLLSEHRDVRL</sequence>
<reference evidence="2 3" key="1">
    <citation type="journal article" date="2016" name="DNA Res.">
        <title>Genome sequence of Aspergillus luchuensis NBRC 4314.</title>
        <authorList>
            <person name="Yamada O."/>
            <person name="Machida M."/>
            <person name="Hosoyama A."/>
            <person name="Goto M."/>
            <person name="Takahashi T."/>
            <person name="Futagami T."/>
            <person name="Yamagata Y."/>
            <person name="Takeuchi M."/>
            <person name="Kobayashi T."/>
            <person name="Koike H."/>
            <person name="Abe K."/>
            <person name="Asai K."/>
            <person name="Arita M."/>
            <person name="Fujita N."/>
            <person name="Fukuda K."/>
            <person name="Higa K."/>
            <person name="Horikawa H."/>
            <person name="Ishikawa T."/>
            <person name="Jinno K."/>
            <person name="Kato Y."/>
            <person name="Kirimura K."/>
            <person name="Mizutani O."/>
            <person name="Nakasone K."/>
            <person name="Sano M."/>
            <person name="Shiraishi Y."/>
            <person name="Tsukahara M."/>
            <person name="Gomi K."/>
        </authorList>
    </citation>
    <scope>NUCLEOTIDE SEQUENCE [LARGE SCALE GENOMIC DNA]</scope>
    <source>
        <strain evidence="2 3">RIB 2604</strain>
    </source>
</reference>
<proteinExistence type="predicted"/>
<feature type="compositionally biased region" description="Basic and acidic residues" evidence="1">
    <location>
        <begin position="1"/>
        <end position="14"/>
    </location>
</feature>
<evidence type="ECO:0000256" key="1">
    <source>
        <dbReference type="SAM" id="MobiDB-lite"/>
    </source>
</evidence>
<name>A0A146F8H8_ASPKA</name>
<evidence type="ECO:0000313" key="2">
    <source>
        <dbReference type="EMBL" id="GAT21881.1"/>
    </source>
</evidence>
<comment type="caution">
    <text evidence="2">The sequence shown here is derived from an EMBL/GenBank/DDBJ whole genome shotgun (WGS) entry which is preliminary data.</text>
</comment>
<evidence type="ECO:0000313" key="3">
    <source>
        <dbReference type="Proteomes" id="UP000075230"/>
    </source>
</evidence>
<feature type="region of interest" description="Disordered" evidence="1">
    <location>
        <begin position="1"/>
        <end position="39"/>
    </location>
</feature>
<reference evidence="3" key="2">
    <citation type="submission" date="2016-02" db="EMBL/GenBank/DDBJ databases">
        <title>Genome sequencing of Aspergillus luchuensis NBRC 4314.</title>
        <authorList>
            <person name="Yamada O."/>
        </authorList>
    </citation>
    <scope>NUCLEOTIDE SEQUENCE [LARGE SCALE GENOMIC DNA]</scope>
    <source>
        <strain evidence="3">RIB 2604</strain>
    </source>
</reference>
<dbReference type="AlphaFoldDB" id="A0A146F8H8"/>
<organism evidence="2 3">
    <name type="scientific">Aspergillus kawachii</name>
    <name type="common">White koji mold</name>
    <name type="synonym">Aspergillus awamori var. kawachi</name>
    <dbReference type="NCBI Taxonomy" id="1069201"/>
    <lineage>
        <taxon>Eukaryota</taxon>
        <taxon>Fungi</taxon>
        <taxon>Dikarya</taxon>
        <taxon>Ascomycota</taxon>
        <taxon>Pezizomycotina</taxon>
        <taxon>Eurotiomycetes</taxon>
        <taxon>Eurotiomycetidae</taxon>
        <taxon>Eurotiales</taxon>
        <taxon>Aspergillaceae</taxon>
        <taxon>Aspergillus</taxon>
        <taxon>Aspergillus subgen. Circumdati</taxon>
    </lineage>
</organism>
<gene>
    <name evidence="2" type="ORF">RIB2604_01200300</name>
</gene>
<protein>
    <submittedName>
        <fullName evidence="2">Uncharacterized protein</fullName>
    </submittedName>
</protein>